<dbReference type="AlphaFoldDB" id="A0A3S0JFZ3"/>
<reference evidence="2 3" key="1">
    <citation type="submission" date="2018-12" db="EMBL/GenBank/DDBJ databases">
        <title>Hymenobacter gummosus sp. nov., isolated from a spring.</title>
        <authorList>
            <person name="Nie L."/>
        </authorList>
    </citation>
    <scope>NUCLEOTIDE SEQUENCE [LARGE SCALE GENOMIC DNA]</scope>
    <source>
        <strain evidence="2 3">KCTC 52166</strain>
    </source>
</reference>
<proteinExistence type="predicted"/>
<dbReference type="EMBL" id="RXOF01000009">
    <property type="protein sequence ID" value="RTQ48545.1"/>
    <property type="molecule type" value="Genomic_DNA"/>
</dbReference>
<protein>
    <recommendedName>
        <fullName evidence="1">Quercetin 2,3-dioxygenase C-terminal cupin domain-containing protein</fullName>
    </recommendedName>
</protein>
<dbReference type="OrthoDB" id="321327at2"/>
<dbReference type="InterPro" id="IPR041602">
    <property type="entry name" value="Quercetinase_C"/>
</dbReference>
<dbReference type="SUPFAM" id="SSF51182">
    <property type="entry name" value="RmlC-like cupins"/>
    <property type="match status" value="1"/>
</dbReference>
<dbReference type="Proteomes" id="UP000282184">
    <property type="component" value="Unassembled WGS sequence"/>
</dbReference>
<dbReference type="RefSeq" id="WP_126694250.1">
    <property type="nucleotide sequence ID" value="NZ_RXOF01000009.1"/>
</dbReference>
<dbReference type="InterPro" id="IPR014710">
    <property type="entry name" value="RmlC-like_jellyroll"/>
</dbReference>
<evidence type="ECO:0000313" key="2">
    <source>
        <dbReference type="EMBL" id="RTQ48545.1"/>
    </source>
</evidence>
<gene>
    <name evidence="2" type="ORF">EJV47_16365</name>
</gene>
<dbReference type="Pfam" id="PF17954">
    <property type="entry name" value="Pirin_C_2"/>
    <property type="match status" value="1"/>
</dbReference>
<sequence>MSTLIPGKIFLADQRGLVESAQFRRHCTLSFGAYQHPDRGPVGRLLALNEELLAGGQQVTLTAESAGYVLLLPITGAVQARLGSGVPTTTDVGEVRVLPVAAGQPLSFRNPYAGDVISFLHLWLRADADAPAAPTPLFSFEPAALANQLAPLVPLSAGWPLGLSLGRFAGRHEAVYRPQPGAQVVAFVLAGAFEAEGRLLHEKDGLALWDAAEIEVEALSNDALLLLLELPA</sequence>
<evidence type="ECO:0000313" key="3">
    <source>
        <dbReference type="Proteomes" id="UP000282184"/>
    </source>
</evidence>
<organism evidence="2 3">
    <name type="scientific">Hymenobacter gummosus</name>
    <dbReference type="NCBI Taxonomy" id="1776032"/>
    <lineage>
        <taxon>Bacteria</taxon>
        <taxon>Pseudomonadati</taxon>
        <taxon>Bacteroidota</taxon>
        <taxon>Cytophagia</taxon>
        <taxon>Cytophagales</taxon>
        <taxon>Hymenobacteraceae</taxon>
        <taxon>Hymenobacter</taxon>
    </lineage>
</organism>
<accession>A0A3S0JFZ3</accession>
<feature type="domain" description="Quercetin 2,3-dioxygenase C-terminal cupin" evidence="1">
    <location>
        <begin position="163"/>
        <end position="230"/>
    </location>
</feature>
<keyword evidence="3" id="KW-1185">Reference proteome</keyword>
<comment type="caution">
    <text evidence="2">The sequence shown here is derived from an EMBL/GenBank/DDBJ whole genome shotgun (WGS) entry which is preliminary data.</text>
</comment>
<dbReference type="InterPro" id="IPR011051">
    <property type="entry name" value="RmlC_Cupin_sf"/>
</dbReference>
<evidence type="ECO:0000259" key="1">
    <source>
        <dbReference type="Pfam" id="PF17954"/>
    </source>
</evidence>
<name>A0A3S0JFZ3_9BACT</name>
<dbReference type="Gene3D" id="2.60.120.10">
    <property type="entry name" value="Jelly Rolls"/>
    <property type="match status" value="2"/>
</dbReference>